<dbReference type="Proteomes" id="UP000799757">
    <property type="component" value="Unassembled WGS sequence"/>
</dbReference>
<feature type="region of interest" description="Disordered" evidence="1">
    <location>
        <begin position="164"/>
        <end position="219"/>
    </location>
</feature>
<dbReference type="InterPro" id="IPR008972">
    <property type="entry name" value="Cupredoxin"/>
</dbReference>
<dbReference type="CDD" id="cd00920">
    <property type="entry name" value="Cupredoxin"/>
    <property type="match status" value="1"/>
</dbReference>
<organism evidence="2 3">
    <name type="scientific">Melanomma pulvis-pyrius CBS 109.77</name>
    <dbReference type="NCBI Taxonomy" id="1314802"/>
    <lineage>
        <taxon>Eukaryota</taxon>
        <taxon>Fungi</taxon>
        <taxon>Dikarya</taxon>
        <taxon>Ascomycota</taxon>
        <taxon>Pezizomycotina</taxon>
        <taxon>Dothideomycetes</taxon>
        <taxon>Pleosporomycetidae</taxon>
        <taxon>Pleosporales</taxon>
        <taxon>Melanommataceae</taxon>
        <taxon>Melanomma</taxon>
    </lineage>
</organism>
<dbReference type="PANTHER" id="PTHR34883">
    <property type="entry name" value="SERINE-RICH PROTEIN, PUTATIVE-RELATED-RELATED"/>
    <property type="match status" value="1"/>
</dbReference>
<dbReference type="PANTHER" id="PTHR34883:SF17">
    <property type="entry name" value="CUPREDOXIN"/>
    <property type="match status" value="1"/>
</dbReference>
<evidence type="ECO:0000313" key="2">
    <source>
        <dbReference type="EMBL" id="KAF2797171.1"/>
    </source>
</evidence>
<dbReference type="OrthoDB" id="2331100at2759"/>
<evidence type="ECO:0000313" key="3">
    <source>
        <dbReference type="Proteomes" id="UP000799757"/>
    </source>
</evidence>
<name>A0A6A6XL14_9PLEO</name>
<dbReference type="AlphaFoldDB" id="A0A6A6XL14"/>
<protein>
    <submittedName>
        <fullName evidence="2">Cupredoxin</fullName>
    </submittedName>
</protein>
<dbReference type="Gene3D" id="2.60.40.420">
    <property type="entry name" value="Cupredoxins - blue copper proteins"/>
    <property type="match status" value="1"/>
</dbReference>
<feature type="compositionally biased region" description="Polar residues" evidence="1">
    <location>
        <begin position="199"/>
        <end position="214"/>
    </location>
</feature>
<accession>A0A6A6XL14</accession>
<reference evidence="2" key="1">
    <citation type="journal article" date="2020" name="Stud. Mycol.">
        <title>101 Dothideomycetes genomes: a test case for predicting lifestyles and emergence of pathogens.</title>
        <authorList>
            <person name="Haridas S."/>
            <person name="Albert R."/>
            <person name="Binder M."/>
            <person name="Bloem J."/>
            <person name="Labutti K."/>
            <person name="Salamov A."/>
            <person name="Andreopoulos B."/>
            <person name="Baker S."/>
            <person name="Barry K."/>
            <person name="Bills G."/>
            <person name="Bluhm B."/>
            <person name="Cannon C."/>
            <person name="Castanera R."/>
            <person name="Culley D."/>
            <person name="Daum C."/>
            <person name="Ezra D."/>
            <person name="Gonzalez J."/>
            <person name="Henrissat B."/>
            <person name="Kuo A."/>
            <person name="Liang C."/>
            <person name="Lipzen A."/>
            <person name="Lutzoni F."/>
            <person name="Magnuson J."/>
            <person name="Mondo S."/>
            <person name="Nolan M."/>
            <person name="Ohm R."/>
            <person name="Pangilinan J."/>
            <person name="Park H.-J."/>
            <person name="Ramirez L."/>
            <person name="Alfaro M."/>
            <person name="Sun H."/>
            <person name="Tritt A."/>
            <person name="Yoshinaga Y."/>
            <person name="Zwiers L.-H."/>
            <person name="Turgeon B."/>
            <person name="Goodwin S."/>
            <person name="Spatafora J."/>
            <person name="Crous P."/>
            <person name="Grigoriev I."/>
        </authorList>
    </citation>
    <scope>NUCLEOTIDE SEQUENCE</scope>
    <source>
        <strain evidence="2">CBS 109.77</strain>
    </source>
</reference>
<keyword evidence="3" id="KW-1185">Reference proteome</keyword>
<dbReference type="InterPro" id="IPR052953">
    <property type="entry name" value="Ser-rich/MCO-related"/>
</dbReference>
<proteinExistence type="predicted"/>
<dbReference type="EMBL" id="MU001813">
    <property type="protein sequence ID" value="KAF2797171.1"/>
    <property type="molecule type" value="Genomic_DNA"/>
</dbReference>
<gene>
    <name evidence="2" type="ORF">K505DRAFT_236146</name>
</gene>
<sequence>MAAHETKASAPAAQAPAASGAAAPAEGQVNTHVVQVGAGGLTFSPSNVIAQPGDLVQFQFNPKNHSVVQSTFDNPCIPIQNILANKTDAFFSGFMPTAVNSTAKPLTYTIRVMDTKPVWFYCSQAKHCQSGMVGAINAATSGNKTVAAFAGLAAVAVENLSPGQAPGQAAASGAPGAAASSGAAPAGEGAATGTGGLVASTSSPSNPAQQTTNAAPGRLSDVGRQSFLGLGLGGLAAFIVL</sequence>
<dbReference type="SUPFAM" id="SSF49503">
    <property type="entry name" value="Cupredoxins"/>
    <property type="match status" value="1"/>
</dbReference>
<evidence type="ECO:0000256" key="1">
    <source>
        <dbReference type="SAM" id="MobiDB-lite"/>
    </source>
</evidence>
<feature type="compositionally biased region" description="Low complexity" evidence="1">
    <location>
        <begin position="164"/>
        <end position="189"/>
    </location>
</feature>